<dbReference type="PANTHER" id="PTHR10809:SF160">
    <property type="entry name" value="VESICLE-ASSOCIATED PROTEIN 1-3"/>
    <property type="match status" value="1"/>
</dbReference>
<dbReference type="OrthoDB" id="264603at2759"/>
<dbReference type="PANTHER" id="PTHR10809">
    <property type="entry name" value="VESICLE-ASSOCIATED MEMBRANE PROTEIN-ASSOCIATED PROTEIN"/>
    <property type="match status" value="1"/>
</dbReference>
<protein>
    <recommendedName>
        <fullName evidence="5">MSP domain-containing protein</fullName>
    </recommendedName>
</protein>
<evidence type="ECO:0000256" key="2">
    <source>
        <dbReference type="SAM" id="Coils"/>
    </source>
</evidence>
<gene>
    <name evidence="6" type="ORF">SASPL_112246</name>
</gene>
<dbReference type="FunFam" id="2.60.40.10:FF:000813">
    <property type="entry name" value="Vesicle-associated protein 1-1"/>
    <property type="match status" value="1"/>
</dbReference>
<dbReference type="PROSITE" id="PS50202">
    <property type="entry name" value="MSP"/>
    <property type="match status" value="1"/>
</dbReference>
<reference evidence="6" key="1">
    <citation type="submission" date="2018-01" db="EMBL/GenBank/DDBJ databases">
        <authorList>
            <person name="Mao J.F."/>
        </authorList>
    </citation>
    <scope>NUCLEOTIDE SEQUENCE</scope>
    <source>
        <strain evidence="6">Huo1</strain>
        <tissue evidence="6">Leaf</tissue>
    </source>
</reference>
<dbReference type="Pfam" id="PF00635">
    <property type="entry name" value="Motile_Sperm"/>
    <property type="match status" value="1"/>
</dbReference>
<proteinExistence type="inferred from homology"/>
<keyword evidence="2" id="KW-0175">Coiled coil</keyword>
<sequence>MTMGELLRIQPSELKFPFEVRKQSSCAMQLANKTDQYVAFKVKTTNPKRYCVRPNVGVVLPYSMCNITVTMQAHKEVPADMQCRDKFLVQSVIVPYGTTNKDISQEMFNRENEKFVDEFKLRVIYIPANPPSPVPEEEEEEEGSSPGTSSALEEIKKSSLSEPEQSAVLKLKDEKDFVNIQNDKLIEELESMRKQTGQARIGSIFVLLVGLVLGILIGYFLRIEVPTLQ</sequence>
<feature type="coiled-coil region" evidence="2">
    <location>
        <begin position="168"/>
        <end position="195"/>
    </location>
</feature>
<feature type="region of interest" description="Disordered" evidence="3">
    <location>
        <begin position="130"/>
        <end position="161"/>
    </location>
</feature>
<evidence type="ECO:0000313" key="6">
    <source>
        <dbReference type="EMBL" id="KAG6427998.1"/>
    </source>
</evidence>
<keyword evidence="7" id="KW-1185">Reference proteome</keyword>
<dbReference type="GO" id="GO:0061817">
    <property type="term" value="P:endoplasmic reticulum-plasma membrane tethering"/>
    <property type="evidence" value="ECO:0007669"/>
    <property type="project" value="TreeGrafter"/>
</dbReference>
<feature type="domain" description="MSP" evidence="5">
    <location>
        <begin position="6"/>
        <end position="126"/>
    </location>
</feature>
<dbReference type="SUPFAM" id="SSF49354">
    <property type="entry name" value="PapD-like"/>
    <property type="match status" value="1"/>
</dbReference>
<evidence type="ECO:0000256" key="4">
    <source>
        <dbReference type="SAM" id="Phobius"/>
    </source>
</evidence>
<evidence type="ECO:0000259" key="5">
    <source>
        <dbReference type="PROSITE" id="PS50202"/>
    </source>
</evidence>
<evidence type="ECO:0000256" key="1">
    <source>
        <dbReference type="ARBA" id="ARBA00008932"/>
    </source>
</evidence>
<feature type="transmembrane region" description="Helical" evidence="4">
    <location>
        <begin position="201"/>
        <end position="221"/>
    </location>
</feature>
<evidence type="ECO:0000313" key="7">
    <source>
        <dbReference type="Proteomes" id="UP000298416"/>
    </source>
</evidence>
<accession>A0A8X8YE30</accession>
<comment type="caution">
    <text evidence="6">The sequence shown here is derived from an EMBL/GenBank/DDBJ whole genome shotgun (WGS) entry which is preliminary data.</text>
</comment>
<keyword evidence="4" id="KW-0472">Membrane</keyword>
<dbReference type="InterPro" id="IPR016763">
    <property type="entry name" value="VAP"/>
</dbReference>
<reference evidence="6" key="2">
    <citation type="submission" date="2020-08" db="EMBL/GenBank/DDBJ databases">
        <title>Plant Genome Project.</title>
        <authorList>
            <person name="Zhang R.-G."/>
        </authorList>
    </citation>
    <scope>NUCLEOTIDE SEQUENCE</scope>
    <source>
        <strain evidence="6">Huo1</strain>
        <tissue evidence="6">Leaf</tissue>
    </source>
</reference>
<dbReference type="InterPro" id="IPR013783">
    <property type="entry name" value="Ig-like_fold"/>
</dbReference>
<dbReference type="InterPro" id="IPR000535">
    <property type="entry name" value="MSP_dom"/>
</dbReference>
<dbReference type="PIRSF" id="PIRSF019693">
    <property type="entry name" value="VAMP-associated"/>
    <property type="match status" value="1"/>
</dbReference>
<comment type="similarity">
    <text evidence="1">Belongs to the VAMP-associated protein (VAP) (TC 9.B.17) family.</text>
</comment>
<dbReference type="EMBL" id="PNBA02000004">
    <property type="protein sequence ID" value="KAG6427998.1"/>
    <property type="molecule type" value="Genomic_DNA"/>
</dbReference>
<dbReference type="AlphaFoldDB" id="A0A8X8YE30"/>
<keyword evidence="4" id="KW-0812">Transmembrane</keyword>
<dbReference type="InterPro" id="IPR008962">
    <property type="entry name" value="PapD-like_sf"/>
</dbReference>
<dbReference type="Proteomes" id="UP000298416">
    <property type="component" value="Unassembled WGS sequence"/>
</dbReference>
<dbReference type="Gene3D" id="2.60.40.10">
    <property type="entry name" value="Immunoglobulins"/>
    <property type="match status" value="1"/>
</dbReference>
<dbReference type="GO" id="GO:0005886">
    <property type="term" value="C:plasma membrane"/>
    <property type="evidence" value="ECO:0007669"/>
    <property type="project" value="TreeGrafter"/>
</dbReference>
<keyword evidence="4" id="KW-1133">Transmembrane helix</keyword>
<dbReference type="GO" id="GO:0090158">
    <property type="term" value="P:endoplasmic reticulum membrane organization"/>
    <property type="evidence" value="ECO:0007669"/>
    <property type="project" value="TreeGrafter"/>
</dbReference>
<organism evidence="6">
    <name type="scientific">Salvia splendens</name>
    <name type="common">Scarlet sage</name>
    <dbReference type="NCBI Taxonomy" id="180675"/>
    <lineage>
        <taxon>Eukaryota</taxon>
        <taxon>Viridiplantae</taxon>
        <taxon>Streptophyta</taxon>
        <taxon>Embryophyta</taxon>
        <taxon>Tracheophyta</taxon>
        <taxon>Spermatophyta</taxon>
        <taxon>Magnoliopsida</taxon>
        <taxon>eudicotyledons</taxon>
        <taxon>Gunneridae</taxon>
        <taxon>Pentapetalae</taxon>
        <taxon>asterids</taxon>
        <taxon>lamiids</taxon>
        <taxon>Lamiales</taxon>
        <taxon>Lamiaceae</taxon>
        <taxon>Nepetoideae</taxon>
        <taxon>Mentheae</taxon>
        <taxon>Salviinae</taxon>
        <taxon>Salvia</taxon>
        <taxon>Salvia subgen. Calosphace</taxon>
        <taxon>core Calosphace</taxon>
    </lineage>
</organism>
<name>A0A8X8YE30_SALSN</name>
<evidence type="ECO:0000256" key="3">
    <source>
        <dbReference type="SAM" id="MobiDB-lite"/>
    </source>
</evidence>
<dbReference type="GO" id="GO:0005789">
    <property type="term" value="C:endoplasmic reticulum membrane"/>
    <property type="evidence" value="ECO:0007669"/>
    <property type="project" value="InterPro"/>
</dbReference>